<dbReference type="Proteomes" id="UP000254601">
    <property type="component" value="Unassembled WGS sequence"/>
</dbReference>
<evidence type="ECO:0000313" key="2">
    <source>
        <dbReference type="Proteomes" id="UP000254601"/>
    </source>
</evidence>
<accession>A0A380MM71</accession>
<reference evidence="1 2" key="1">
    <citation type="submission" date="2018-06" db="EMBL/GenBank/DDBJ databases">
        <authorList>
            <consortium name="Pathogen Informatics"/>
            <person name="Doyle S."/>
        </authorList>
    </citation>
    <scope>NUCLEOTIDE SEQUENCE [LARGE SCALE GENOMIC DNA]</scope>
    <source>
        <strain evidence="1 2">NCTC13337</strain>
    </source>
</reference>
<name>A0A380MM71_9GAMM</name>
<sequence length="39" mass="4358">MTTDTNTNSKTQPDARTILEFAHVQVAAEALFDLQNDLH</sequence>
<evidence type="ECO:0000313" key="1">
    <source>
        <dbReference type="EMBL" id="SUO93725.1"/>
    </source>
</evidence>
<dbReference type="EMBL" id="UHIC01000001">
    <property type="protein sequence ID" value="SUO93725.1"/>
    <property type="molecule type" value="Genomic_DNA"/>
</dbReference>
<proteinExistence type="predicted"/>
<protein>
    <submittedName>
        <fullName evidence="1">Uncharacterized protein</fullName>
    </submittedName>
</protein>
<organism evidence="1 2">
    <name type="scientific">Suttonella ornithocola</name>
    <dbReference type="NCBI Taxonomy" id="279832"/>
    <lineage>
        <taxon>Bacteria</taxon>
        <taxon>Pseudomonadati</taxon>
        <taxon>Pseudomonadota</taxon>
        <taxon>Gammaproteobacteria</taxon>
        <taxon>Cardiobacteriales</taxon>
        <taxon>Cardiobacteriaceae</taxon>
        <taxon>Suttonella</taxon>
    </lineage>
</organism>
<keyword evidence="2" id="KW-1185">Reference proteome</keyword>
<gene>
    <name evidence="1" type="ORF">NCTC13337_00370</name>
</gene>
<dbReference type="AlphaFoldDB" id="A0A380MM71"/>